<proteinExistence type="predicted"/>
<dbReference type="Proteomes" id="UP000887578">
    <property type="component" value="Unplaced"/>
</dbReference>
<organism evidence="1 2">
    <name type="scientific">Panagrolaimus davidi</name>
    <dbReference type="NCBI Taxonomy" id="227884"/>
    <lineage>
        <taxon>Eukaryota</taxon>
        <taxon>Metazoa</taxon>
        <taxon>Ecdysozoa</taxon>
        <taxon>Nematoda</taxon>
        <taxon>Chromadorea</taxon>
        <taxon>Rhabditida</taxon>
        <taxon>Tylenchina</taxon>
        <taxon>Panagrolaimomorpha</taxon>
        <taxon>Panagrolaimoidea</taxon>
        <taxon>Panagrolaimidae</taxon>
        <taxon>Panagrolaimus</taxon>
    </lineage>
</organism>
<reference evidence="2" key="1">
    <citation type="submission" date="2022-11" db="UniProtKB">
        <authorList>
            <consortium name="WormBaseParasite"/>
        </authorList>
    </citation>
    <scope>IDENTIFICATION</scope>
</reference>
<sequence length="114" mass="13476">MAIDEKKKIIASYHDINGILYGFNDRATFQNTTISYESEQVQKVARDIVELFLLELQFAIGSFMAKTVEFSDLQRFAMHYYLKREKIFTVVKKETVEQNYETLYLYLIKKPSNL</sequence>
<protein>
    <submittedName>
        <fullName evidence="2">Uncharacterized protein</fullName>
    </submittedName>
</protein>
<dbReference type="WBParaSite" id="PDA_v2.g29273.t1">
    <property type="protein sequence ID" value="PDA_v2.g29273.t1"/>
    <property type="gene ID" value="PDA_v2.g29273"/>
</dbReference>
<keyword evidence="1" id="KW-1185">Reference proteome</keyword>
<evidence type="ECO:0000313" key="2">
    <source>
        <dbReference type="WBParaSite" id="PDA_v2.g29273.t1"/>
    </source>
</evidence>
<accession>A0A914QCD4</accession>
<dbReference type="AlphaFoldDB" id="A0A914QCD4"/>
<evidence type="ECO:0000313" key="1">
    <source>
        <dbReference type="Proteomes" id="UP000887578"/>
    </source>
</evidence>
<name>A0A914QCD4_9BILA</name>